<proteinExistence type="predicted"/>
<accession>A0A9N9DV41</accession>
<sequence length="69" mass="7259">MDNNYGCHCENNCHCGATATTACTCNVKHMKETTAQNTCDCSDGHTCTCNCGDGCKCAANGNECNCESH</sequence>
<protein>
    <submittedName>
        <fullName evidence="1">4045_t:CDS:1</fullName>
    </submittedName>
</protein>
<dbReference type="AlphaFoldDB" id="A0A9N9DV41"/>
<evidence type="ECO:0000313" key="1">
    <source>
        <dbReference type="EMBL" id="CAG8653749.1"/>
    </source>
</evidence>
<dbReference type="EMBL" id="CAJVPS010009855">
    <property type="protein sequence ID" value="CAG8653749.1"/>
    <property type="molecule type" value="Genomic_DNA"/>
</dbReference>
<dbReference type="Proteomes" id="UP000789508">
    <property type="component" value="Unassembled WGS sequence"/>
</dbReference>
<reference evidence="1" key="1">
    <citation type="submission" date="2021-06" db="EMBL/GenBank/DDBJ databases">
        <authorList>
            <person name="Kallberg Y."/>
            <person name="Tangrot J."/>
            <person name="Rosling A."/>
        </authorList>
    </citation>
    <scope>NUCLEOTIDE SEQUENCE</scope>
    <source>
        <strain evidence="1">FL130A</strain>
    </source>
</reference>
<gene>
    <name evidence="1" type="ORF">ALEPTO_LOCUS10104</name>
</gene>
<name>A0A9N9DV41_9GLOM</name>
<organism evidence="1 2">
    <name type="scientific">Ambispora leptoticha</name>
    <dbReference type="NCBI Taxonomy" id="144679"/>
    <lineage>
        <taxon>Eukaryota</taxon>
        <taxon>Fungi</taxon>
        <taxon>Fungi incertae sedis</taxon>
        <taxon>Mucoromycota</taxon>
        <taxon>Glomeromycotina</taxon>
        <taxon>Glomeromycetes</taxon>
        <taxon>Archaeosporales</taxon>
        <taxon>Ambisporaceae</taxon>
        <taxon>Ambispora</taxon>
    </lineage>
</organism>
<keyword evidence="2" id="KW-1185">Reference proteome</keyword>
<comment type="caution">
    <text evidence="1">The sequence shown here is derived from an EMBL/GenBank/DDBJ whole genome shotgun (WGS) entry which is preliminary data.</text>
</comment>
<evidence type="ECO:0000313" key="2">
    <source>
        <dbReference type="Proteomes" id="UP000789508"/>
    </source>
</evidence>